<organism evidence="1 2">
    <name type="scientific">Pluteus cervinus</name>
    <dbReference type="NCBI Taxonomy" id="181527"/>
    <lineage>
        <taxon>Eukaryota</taxon>
        <taxon>Fungi</taxon>
        <taxon>Dikarya</taxon>
        <taxon>Basidiomycota</taxon>
        <taxon>Agaricomycotina</taxon>
        <taxon>Agaricomycetes</taxon>
        <taxon>Agaricomycetidae</taxon>
        <taxon>Agaricales</taxon>
        <taxon>Pluteineae</taxon>
        <taxon>Pluteaceae</taxon>
        <taxon>Pluteus</taxon>
    </lineage>
</organism>
<sequence>MTHRFLLRRSALPLSFSLGIQSSLVPLPLLQYHLSLKAQICSPDRVYSEGVFSLREFYDPRRLDSLVCPDGRQPPFATLNCSSPPQAPHVNTIFSKRILYLLHFHNNVYTTASFLGDSCELLYSSKSKAP</sequence>
<gene>
    <name evidence="1" type="ORF">BDN72DRAFT_299916</name>
</gene>
<keyword evidence="2" id="KW-1185">Reference proteome</keyword>
<proteinExistence type="predicted"/>
<dbReference type="Proteomes" id="UP000308600">
    <property type="component" value="Unassembled WGS sequence"/>
</dbReference>
<name>A0ACD3AE32_9AGAR</name>
<protein>
    <submittedName>
        <fullName evidence="1">Uncharacterized protein</fullName>
    </submittedName>
</protein>
<evidence type="ECO:0000313" key="1">
    <source>
        <dbReference type="EMBL" id="TFK63811.1"/>
    </source>
</evidence>
<accession>A0ACD3AE32</accession>
<evidence type="ECO:0000313" key="2">
    <source>
        <dbReference type="Proteomes" id="UP000308600"/>
    </source>
</evidence>
<reference evidence="1 2" key="1">
    <citation type="journal article" date="2019" name="Nat. Ecol. Evol.">
        <title>Megaphylogeny resolves global patterns of mushroom evolution.</title>
        <authorList>
            <person name="Varga T."/>
            <person name="Krizsan K."/>
            <person name="Foldi C."/>
            <person name="Dima B."/>
            <person name="Sanchez-Garcia M."/>
            <person name="Sanchez-Ramirez S."/>
            <person name="Szollosi G.J."/>
            <person name="Szarkandi J.G."/>
            <person name="Papp V."/>
            <person name="Albert L."/>
            <person name="Andreopoulos W."/>
            <person name="Angelini C."/>
            <person name="Antonin V."/>
            <person name="Barry K.W."/>
            <person name="Bougher N.L."/>
            <person name="Buchanan P."/>
            <person name="Buyck B."/>
            <person name="Bense V."/>
            <person name="Catcheside P."/>
            <person name="Chovatia M."/>
            <person name="Cooper J."/>
            <person name="Damon W."/>
            <person name="Desjardin D."/>
            <person name="Finy P."/>
            <person name="Geml J."/>
            <person name="Haridas S."/>
            <person name="Hughes K."/>
            <person name="Justo A."/>
            <person name="Karasinski D."/>
            <person name="Kautmanova I."/>
            <person name="Kiss B."/>
            <person name="Kocsube S."/>
            <person name="Kotiranta H."/>
            <person name="LaButti K.M."/>
            <person name="Lechner B.E."/>
            <person name="Liimatainen K."/>
            <person name="Lipzen A."/>
            <person name="Lukacs Z."/>
            <person name="Mihaltcheva S."/>
            <person name="Morgado L.N."/>
            <person name="Niskanen T."/>
            <person name="Noordeloos M.E."/>
            <person name="Ohm R.A."/>
            <person name="Ortiz-Santana B."/>
            <person name="Ovrebo C."/>
            <person name="Racz N."/>
            <person name="Riley R."/>
            <person name="Savchenko A."/>
            <person name="Shiryaev A."/>
            <person name="Soop K."/>
            <person name="Spirin V."/>
            <person name="Szebenyi C."/>
            <person name="Tomsovsky M."/>
            <person name="Tulloss R.E."/>
            <person name="Uehling J."/>
            <person name="Grigoriev I.V."/>
            <person name="Vagvolgyi C."/>
            <person name="Papp T."/>
            <person name="Martin F.M."/>
            <person name="Miettinen O."/>
            <person name="Hibbett D.S."/>
            <person name="Nagy L.G."/>
        </authorList>
    </citation>
    <scope>NUCLEOTIDE SEQUENCE [LARGE SCALE GENOMIC DNA]</scope>
    <source>
        <strain evidence="1 2">NL-1719</strain>
    </source>
</reference>
<dbReference type="EMBL" id="ML208503">
    <property type="protein sequence ID" value="TFK63811.1"/>
    <property type="molecule type" value="Genomic_DNA"/>
</dbReference>